<organism evidence="2 3">
    <name type="scientific">Rickettsia tamurae subsp. buchneri</name>
    <dbReference type="NCBI Taxonomy" id="1462938"/>
    <lineage>
        <taxon>Bacteria</taxon>
        <taxon>Pseudomonadati</taxon>
        <taxon>Pseudomonadota</taxon>
        <taxon>Alphaproteobacteria</taxon>
        <taxon>Rickettsiales</taxon>
        <taxon>Rickettsiaceae</taxon>
        <taxon>Rickettsieae</taxon>
        <taxon>Rickettsia</taxon>
        <taxon>spotted fever group</taxon>
    </lineage>
</organism>
<dbReference type="InterPro" id="IPR010982">
    <property type="entry name" value="Lambda_DNA-bd_dom_sf"/>
</dbReference>
<proteinExistence type="predicted"/>
<evidence type="ECO:0000313" key="3">
    <source>
        <dbReference type="Proteomes" id="UP000027161"/>
    </source>
</evidence>
<feature type="domain" description="HTH cro/C1-type" evidence="1">
    <location>
        <begin position="10"/>
        <end position="65"/>
    </location>
</feature>
<dbReference type="Proteomes" id="UP000027161">
    <property type="component" value="Unassembled WGS sequence"/>
</dbReference>
<dbReference type="Gene3D" id="1.10.260.40">
    <property type="entry name" value="lambda repressor-like DNA-binding domains"/>
    <property type="match status" value="1"/>
</dbReference>
<dbReference type="EMBL" id="JFKF01000114">
    <property type="protein sequence ID" value="KDO02748.1"/>
    <property type="molecule type" value="Genomic_DNA"/>
</dbReference>
<protein>
    <submittedName>
        <fullName evidence="2">Helix-turn-helix domain protein</fullName>
    </submittedName>
</protein>
<dbReference type="Pfam" id="PF13443">
    <property type="entry name" value="HTH_26"/>
    <property type="match status" value="1"/>
</dbReference>
<dbReference type="AlphaFoldDB" id="A0A8E0WLB3"/>
<dbReference type="InterPro" id="IPR001387">
    <property type="entry name" value="Cro/C1-type_HTH"/>
</dbReference>
<gene>
    <name evidence="2" type="ORF">REISMN_05265</name>
</gene>
<dbReference type="SMART" id="SM00530">
    <property type="entry name" value="HTH_XRE"/>
    <property type="match status" value="1"/>
</dbReference>
<dbReference type="SUPFAM" id="SSF47413">
    <property type="entry name" value="lambda repressor-like DNA-binding domains"/>
    <property type="match status" value="1"/>
</dbReference>
<comment type="caution">
    <text evidence="2">The sequence shown here is derived from an EMBL/GenBank/DDBJ whole genome shotgun (WGS) entry which is preliminary data.</text>
</comment>
<evidence type="ECO:0000313" key="2">
    <source>
        <dbReference type="EMBL" id="KDO02748.1"/>
    </source>
</evidence>
<dbReference type="GO" id="GO:0003677">
    <property type="term" value="F:DNA binding"/>
    <property type="evidence" value="ECO:0007669"/>
    <property type="project" value="InterPro"/>
</dbReference>
<accession>A0A8E0WLB3</accession>
<reference evidence="2 3" key="1">
    <citation type="submission" date="2014-02" db="EMBL/GenBank/DDBJ databases">
        <title>Draft genome sequence of Rickettsia buchneri sp. nov. ISO7T.</title>
        <authorList>
            <person name="Felsheim R.F."/>
            <person name="Kurtti T.J."/>
            <person name="Munderloh U.G."/>
        </authorList>
    </citation>
    <scope>NUCLEOTIDE SEQUENCE [LARGE SCALE GENOMIC DNA]</scope>
    <source>
        <strain evidence="2 3">ISO7</strain>
    </source>
</reference>
<evidence type="ECO:0000259" key="1">
    <source>
        <dbReference type="PROSITE" id="PS50943"/>
    </source>
</evidence>
<dbReference type="RefSeq" id="WP_008580879.1">
    <property type="nucleotide sequence ID" value="NZ_CP113531.1"/>
</dbReference>
<name>A0A8E0WLB3_9RICK</name>
<keyword evidence="3" id="KW-1185">Reference proteome</keyword>
<dbReference type="PROSITE" id="PS50943">
    <property type="entry name" value="HTH_CROC1"/>
    <property type="match status" value="1"/>
</dbReference>
<sequence>MSYTALQKNLEKLIKDHNYQIADLERKAGLRKNNIYNIIKGISKKPSAELLQAVADVFDLTVKDLFTTPTSSYPSLTSEDLDLLTTVSQQVIAEIKTQQLKLSCIDVTSIISEVFNYSVESKLPVADDKFIKWLLKQKYSQR</sequence>